<evidence type="ECO:0000313" key="2">
    <source>
        <dbReference type="EMBL" id="KAF2479907.1"/>
    </source>
</evidence>
<reference evidence="2" key="1">
    <citation type="journal article" date="2020" name="Stud. Mycol.">
        <title>101 Dothideomycetes genomes: a test case for predicting lifestyles and emergence of pathogens.</title>
        <authorList>
            <person name="Haridas S."/>
            <person name="Albert R."/>
            <person name="Binder M."/>
            <person name="Bloem J."/>
            <person name="Labutti K."/>
            <person name="Salamov A."/>
            <person name="Andreopoulos B."/>
            <person name="Baker S."/>
            <person name="Barry K."/>
            <person name="Bills G."/>
            <person name="Bluhm B."/>
            <person name="Cannon C."/>
            <person name="Castanera R."/>
            <person name="Culley D."/>
            <person name="Daum C."/>
            <person name="Ezra D."/>
            <person name="Gonzalez J."/>
            <person name="Henrissat B."/>
            <person name="Kuo A."/>
            <person name="Liang C."/>
            <person name="Lipzen A."/>
            <person name="Lutzoni F."/>
            <person name="Magnuson J."/>
            <person name="Mondo S."/>
            <person name="Nolan M."/>
            <person name="Ohm R."/>
            <person name="Pangilinan J."/>
            <person name="Park H.-J."/>
            <person name="Ramirez L."/>
            <person name="Alfaro M."/>
            <person name="Sun H."/>
            <person name="Tritt A."/>
            <person name="Yoshinaga Y."/>
            <person name="Zwiers L.-H."/>
            <person name="Turgeon B."/>
            <person name="Goodwin S."/>
            <person name="Spatafora J."/>
            <person name="Crous P."/>
            <person name="Grigoriev I."/>
        </authorList>
    </citation>
    <scope>NUCLEOTIDE SEQUENCE</scope>
    <source>
        <strain evidence="2">CBS 113389</strain>
    </source>
</reference>
<accession>A0A6A6PKW2</accession>
<proteinExistence type="predicted"/>
<dbReference type="RefSeq" id="XP_033586477.1">
    <property type="nucleotide sequence ID" value="XM_033734471.1"/>
</dbReference>
<dbReference type="GeneID" id="54475473"/>
<dbReference type="Proteomes" id="UP000799767">
    <property type="component" value="Unassembled WGS sequence"/>
</dbReference>
<evidence type="ECO:0000313" key="3">
    <source>
        <dbReference type="Proteomes" id="UP000799767"/>
    </source>
</evidence>
<protein>
    <submittedName>
        <fullName evidence="2">Uncharacterized protein</fullName>
    </submittedName>
</protein>
<dbReference type="EMBL" id="MU001640">
    <property type="protein sequence ID" value="KAF2479907.1"/>
    <property type="molecule type" value="Genomic_DNA"/>
</dbReference>
<feature type="region of interest" description="Disordered" evidence="1">
    <location>
        <begin position="20"/>
        <end position="59"/>
    </location>
</feature>
<evidence type="ECO:0000256" key="1">
    <source>
        <dbReference type="SAM" id="MobiDB-lite"/>
    </source>
</evidence>
<keyword evidence="3" id="KW-1185">Reference proteome</keyword>
<sequence>MRSKIPPIPNDRVCASRLSVASLSPSPSPSSSSSSPSTKSGDMFKDDDPPPGRSKYSPMCNCTEAKGVREPVVNVTLPRLDVRRLPVRLPYRLPHRFARALHSPDSPLALCAANSSYPSSSSSSSSSVVSCPSPTKEVDDAREAIQLCPFPSCRTALAAAPVRVSQSSCPALRTVRKRGVFAPPVRLPRRAPGVTLFFAPFVEPK</sequence>
<gene>
    <name evidence="2" type="ORF">BDY17DRAFT_302900</name>
</gene>
<feature type="compositionally biased region" description="Low complexity" evidence="1">
    <location>
        <begin position="22"/>
        <end position="37"/>
    </location>
</feature>
<name>A0A6A6PKW2_9PEZI</name>
<organism evidence="2 3">
    <name type="scientific">Neohortaea acidophila</name>
    <dbReference type="NCBI Taxonomy" id="245834"/>
    <lineage>
        <taxon>Eukaryota</taxon>
        <taxon>Fungi</taxon>
        <taxon>Dikarya</taxon>
        <taxon>Ascomycota</taxon>
        <taxon>Pezizomycotina</taxon>
        <taxon>Dothideomycetes</taxon>
        <taxon>Dothideomycetidae</taxon>
        <taxon>Mycosphaerellales</taxon>
        <taxon>Teratosphaeriaceae</taxon>
        <taxon>Neohortaea</taxon>
    </lineage>
</organism>
<dbReference type="AlphaFoldDB" id="A0A6A6PKW2"/>